<sequence length="379" mass="40348">MKCPKCGFQSFNYLGTCKKCGRDLSGIRDRYRLGDPVQPPSFTGRPAVVAPLADDPFEASLPDEREISTAAEQAVLEDEQVEQDLVAYLDETGSGEPALAADLDADSSRGRESVAPATDDGFADDHGTAATGFPDMPSPCADSELAAPAAVQMQEADREPPMDDDVLLDDWLLDGETPAWRRSEAADFEEGTANARGAEPDAVFAAASEQDEWLADEDYAPALCRASLSARMFAFLLDAGLLVTIFALFVLAGEYLRAGGDAFVWPKPQAVAGQAGPYFLVFFGLSLGYFTLFHYLGGQTPGKMVASLLVVDVDGEPLQLSQAFLRTAGGLLCLLPLGLGFCSALFRRDGRGWNDRLAGSMVIPAGRDQSAAGGNSQRP</sequence>
<evidence type="ECO:0000256" key="3">
    <source>
        <dbReference type="ARBA" id="ARBA00022692"/>
    </source>
</evidence>
<evidence type="ECO:0000256" key="2">
    <source>
        <dbReference type="ARBA" id="ARBA00022475"/>
    </source>
</evidence>
<dbReference type="PANTHER" id="PTHR36115">
    <property type="entry name" value="PROLINE-RICH ANTIGEN HOMOLOG-RELATED"/>
    <property type="match status" value="1"/>
</dbReference>
<dbReference type="OrthoDB" id="5432538at2"/>
<evidence type="ECO:0000256" key="4">
    <source>
        <dbReference type="ARBA" id="ARBA00022989"/>
    </source>
</evidence>
<dbReference type="Proteomes" id="UP000182264">
    <property type="component" value="Chromosome"/>
</dbReference>
<evidence type="ECO:0000256" key="6">
    <source>
        <dbReference type="SAM" id="MobiDB-lite"/>
    </source>
</evidence>
<keyword evidence="2" id="KW-1003">Cell membrane</keyword>
<evidence type="ECO:0000256" key="5">
    <source>
        <dbReference type="ARBA" id="ARBA00023136"/>
    </source>
</evidence>
<gene>
    <name evidence="9" type="ORF">A7E75_06215</name>
</gene>
<dbReference type="PANTHER" id="PTHR36115:SF4">
    <property type="entry name" value="MEMBRANE PROTEIN"/>
    <property type="match status" value="1"/>
</dbReference>
<evidence type="ECO:0000256" key="7">
    <source>
        <dbReference type="SAM" id="Phobius"/>
    </source>
</evidence>
<evidence type="ECO:0000313" key="10">
    <source>
        <dbReference type="Proteomes" id="UP000182264"/>
    </source>
</evidence>
<keyword evidence="4 7" id="KW-1133">Transmembrane helix</keyword>
<dbReference type="InterPro" id="IPR051791">
    <property type="entry name" value="Pra-immunoreactive"/>
</dbReference>
<dbReference type="InterPro" id="IPR010432">
    <property type="entry name" value="RDD"/>
</dbReference>
<name>A0A1L3GFQ2_SYNAC</name>
<dbReference type="STRING" id="29542.A6070_00135"/>
<dbReference type="Pfam" id="PF06271">
    <property type="entry name" value="RDD"/>
    <property type="match status" value="1"/>
</dbReference>
<dbReference type="EMBL" id="CP015518">
    <property type="protein sequence ID" value="APG24665.1"/>
    <property type="molecule type" value="Genomic_DNA"/>
</dbReference>
<proteinExistence type="predicted"/>
<keyword evidence="10" id="KW-1185">Reference proteome</keyword>
<protein>
    <recommendedName>
        <fullName evidence="8">RDD domain-containing protein</fullName>
    </recommendedName>
</protein>
<feature type="domain" description="RDD" evidence="8">
    <location>
        <begin position="226"/>
        <end position="359"/>
    </location>
</feature>
<evidence type="ECO:0000256" key="1">
    <source>
        <dbReference type="ARBA" id="ARBA00004651"/>
    </source>
</evidence>
<dbReference type="GO" id="GO:0005886">
    <property type="term" value="C:plasma membrane"/>
    <property type="evidence" value="ECO:0007669"/>
    <property type="project" value="UniProtKB-SubCell"/>
</dbReference>
<reference evidence="9 10" key="1">
    <citation type="journal article" date="2017" name="Genome Announc.">
        <title>Complete Genome Sequences of Two Acetylene-Fermenting Pelobacter acetylenicus Strains.</title>
        <authorList>
            <person name="Sutton J.M."/>
            <person name="Baesman S.M."/>
            <person name="Fierst J.L."/>
            <person name="Poret-Peterson A.T."/>
            <person name="Oremland R.S."/>
            <person name="Dunlap D.S."/>
            <person name="Akob D.M."/>
        </authorList>
    </citation>
    <scope>NUCLEOTIDE SEQUENCE [LARGE SCALE GENOMIC DNA]</scope>
    <source>
        <strain evidence="9 10">DSM 3247</strain>
    </source>
</reference>
<comment type="subcellular location">
    <subcellularLocation>
        <location evidence="1">Cell membrane</location>
        <topology evidence="1">Multi-pass membrane protein</topology>
    </subcellularLocation>
</comment>
<feature type="transmembrane region" description="Helical" evidence="7">
    <location>
        <begin position="323"/>
        <end position="346"/>
    </location>
</feature>
<feature type="region of interest" description="Disordered" evidence="6">
    <location>
        <begin position="96"/>
        <end position="133"/>
    </location>
</feature>
<keyword evidence="5 7" id="KW-0472">Membrane</keyword>
<feature type="transmembrane region" description="Helical" evidence="7">
    <location>
        <begin position="232"/>
        <end position="256"/>
    </location>
</feature>
<feature type="transmembrane region" description="Helical" evidence="7">
    <location>
        <begin position="277"/>
        <end position="296"/>
    </location>
</feature>
<dbReference type="RefSeq" id="WP_072286507.1">
    <property type="nucleotide sequence ID" value="NZ_CP015455.1"/>
</dbReference>
<accession>A0A1L3GFQ2</accession>
<evidence type="ECO:0000259" key="8">
    <source>
        <dbReference type="Pfam" id="PF06271"/>
    </source>
</evidence>
<dbReference type="KEGG" id="pace:A6070_00135"/>
<organism evidence="9 10">
    <name type="scientific">Syntrophotalea acetylenica</name>
    <name type="common">Pelobacter acetylenicus</name>
    <dbReference type="NCBI Taxonomy" id="29542"/>
    <lineage>
        <taxon>Bacteria</taxon>
        <taxon>Pseudomonadati</taxon>
        <taxon>Thermodesulfobacteriota</taxon>
        <taxon>Desulfuromonadia</taxon>
        <taxon>Desulfuromonadales</taxon>
        <taxon>Syntrophotaleaceae</taxon>
        <taxon>Syntrophotalea</taxon>
    </lineage>
</organism>
<keyword evidence="3 7" id="KW-0812">Transmembrane</keyword>
<dbReference type="AlphaFoldDB" id="A0A1L3GFQ2"/>
<evidence type="ECO:0000313" key="9">
    <source>
        <dbReference type="EMBL" id="APG24665.1"/>
    </source>
</evidence>